<keyword evidence="1" id="KW-0808">Transferase</keyword>
<dbReference type="Proteomes" id="UP000294927">
    <property type="component" value="Unassembled WGS sequence"/>
</dbReference>
<proteinExistence type="predicted"/>
<comment type="caution">
    <text evidence="6">The sequence shown here is derived from an EMBL/GenBank/DDBJ whole genome shotgun (WGS) entry which is preliminary data.</text>
</comment>
<dbReference type="SMART" id="SM01012">
    <property type="entry name" value="ANTAR"/>
    <property type="match status" value="1"/>
</dbReference>
<evidence type="ECO:0000313" key="7">
    <source>
        <dbReference type="Proteomes" id="UP000294927"/>
    </source>
</evidence>
<organism evidence="6 7">
    <name type="scientific">Actinophytocola oryzae</name>
    <dbReference type="NCBI Taxonomy" id="502181"/>
    <lineage>
        <taxon>Bacteria</taxon>
        <taxon>Bacillati</taxon>
        <taxon>Actinomycetota</taxon>
        <taxon>Actinomycetes</taxon>
        <taxon>Pseudonocardiales</taxon>
        <taxon>Pseudonocardiaceae</taxon>
    </lineage>
</organism>
<dbReference type="InterPro" id="IPR036388">
    <property type="entry name" value="WH-like_DNA-bd_sf"/>
</dbReference>
<dbReference type="InterPro" id="IPR003018">
    <property type="entry name" value="GAF"/>
</dbReference>
<dbReference type="Gene3D" id="1.10.10.10">
    <property type="entry name" value="Winged helix-like DNA-binding domain superfamily/Winged helix DNA-binding domain"/>
    <property type="match status" value="1"/>
</dbReference>
<evidence type="ECO:0000313" key="6">
    <source>
        <dbReference type="EMBL" id="TDV52393.1"/>
    </source>
</evidence>
<feature type="domain" description="ANTAR" evidence="5">
    <location>
        <begin position="164"/>
        <end position="225"/>
    </location>
</feature>
<dbReference type="InterPro" id="IPR012074">
    <property type="entry name" value="GAF_ANTAR"/>
</dbReference>
<keyword evidence="3" id="KW-0805">Transcription regulation</keyword>
<dbReference type="SUPFAM" id="SSF52172">
    <property type="entry name" value="CheY-like"/>
    <property type="match status" value="1"/>
</dbReference>
<evidence type="ECO:0000256" key="2">
    <source>
        <dbReference type="ARBA" id="ARBA00022777"/>
    </source>
</evidence>
<protein>
    <submittedName>
        <fullName evidence="6">GAF domain-containing protein</fullName>
    </submittedName>
</protein>
<dbReference type="GO" id="GO:0016301">
    <property type="term" value="F:kinase activity"/>
    <property type="evidence" value="ECO:0007669"/>
    <property type="project" value="UniProtKB-KW"/>
</dbReference>
<dbReference type="PROSITE" id="PS50921">
    <property type="entry name" value="ANTAR"/>
    <property type="match status" value="1"/>
</dbReference>
<dbReference type="EMBL" id="SOCP01000005">
    <property type="protein sequence ID" value="TDV52393.1"/>
    <property type="molecule type" value="Genomic_DNA"/>
</dbReference>
<dbReference type="Gene3D" id="3.30.450.40">
    <property type="match status" value="1"/>
</dbReference>
<name>A0A4R7VRG6_9PSEU</name>
<keyword evidence="4" id="KW-0804">Transcription</keyword>
<keyword evidence="7" id="KW-1185">Reference proteome</keyword>
<dbReference type="Pfam" id="PF13185">
    <property type="entry name" value="GAF_2"/>
    <property type="match status" value="1"/>
</dbReference>
<dbReference type="Pfam" id="PF03861">
    <property type="entry name" value="ANTAR"/>
    <property type="match status" value="1"/>
</dbReference>
<dbReference type="InterPro" id="IPR029016">
    <property type="entry name" value="GAF-like_dom_sf"/>
</dbReference>
<dbReference type="AlphaFoldDB" id="A0A4R7VRG6"/>
<dbReference type="RefSeq" id="WP_133903754.1">
    <property type="nucleotide sequence ID" value="NZ_SOCP01000005.1"/>
</dbReference>
<evidence type="ECO:0000256" key="1">
    <source>
        <dbReference type="ARBA" id="ARBA00022679"/>
    </source>
</evidence>
<evidence type="ECO:0000256" key="4">
    <source>
        <dbReference type="ARBA" id="ARBA00023163"/>
    </source>
</evidence>
<dbReference type="SMART" id="SM00065">
    <property type="entry name" value="GAF"/>
    <property type="match status" value="1"/>
</dbReference>
<sequence length="241" mass="26329">MTSKPAEELAETLVELADTLATEFDLDDFLRLLANRCVRLLDVDAVGVFLIDHGVVASSERAALIELAAQRNDEGPWRDCCRTGEEVAVPDLAAERDRWPRYVAAATLAGFAAVHAVPLCRREDLIGTLSLFRTERGPLEKSETRLARAMADVATIGILGTRALRRQETLAAQLQHALNSRVIIEQAKGVLAERLGLTTTTAFATLRSYARSNNTRVSELALSIVDGKFNTDLLRTEGPTC</sequence>
<dbReference type="SUPFAM" id="SSF55781">
    <property type="entry name" value="GAF domain-like"/>
    <property type="match status" value="1"/>
</dbReference>
<dbReference type="InterPro" id="IPR005561">
    <property type="entry name" value="ANTAR"/>
</dbReference>
<dbReference type="PIRSF" id="PIRSF036625">
    <property type="entry name" value="GAF_ANTAR"/>
    <property type="match status" value="1"/>
</dbReference>
<evidence type="ECO:0000256" key="3">
    <source>
        <dbReference type="ARBA" id="ARBA00023015"/>
    </source>
</evidence>
<reference evidence="6 7" key="1">
    <citation type="submission" date="2019-03" db="EMBL/GenBank/DDBJ databases">
        <title>Genomic Encyclopedia of Archaeal and Bacterial Type Strains, Phase II (KMG-II): from individual species to whole genera.</title>
        <authorList>
            <person name="Goeker M."/>
        </authorList>
    </citation>
    <scope>NUCLEOTIDE SEQUENCE [LARGE SCALE GENOMIC DNA]</scope>
    <source>
        <strain evidence="6 7">DSM 45499</strain>
    </source>
</reference>
<gene>
    <name evidence="6" type="ORF">CLV71_105525</name>
</gene>
<dbReference type="GO" id="GO:0003723">
    <property type="term" value="F:RNA binding"/>
    <property type="evidence" value="ECO:0007669"/>
    <property type="project" value="InterPro"/>
</dbReference>
<evidence type="ECO:0000259" key="5">
    <source>
        <dbReference type="PROSITE" id="PS50921"/>
    </source>
</evidence>
<accession>A0A4R7VRG6</accession>
<dbReference type="InterPro" id="IPR011006">
    <property type="entry name" value="CheY-like_superfamily"/>
</dbReference>
<keyword evidence="2" id="KW-0418">Kinase</keyword>
<dbReference type="OrthoDB" id="3683444at2"/>